<sequence>MSLGLNFMPQPKQNDNYLLLDSIFLVRMMTGSLNLVDATSSLGTCPVWLLSPLEKIFQVFCWTVNQDGFKPNLETHLNPLLATKHDDASSDSKDKNNSSHHPLLMQILSDELGCKVDDLANIELNICDAQPSCLGGANNEFIFSGRLDNLASSFLCTQSSC</sequence>
<evidence type="ECO:0000313" key="1">
    <source>
        <dbReference type="EMBL" id="KAI3799624.1"/>
    </source>
</evidence>
<reference evidence="2" key="1">
    <citation type="journal article" date="2022" name="Mol. Ecol. Resour.">
        <title>The genomes of chicory, endive, great burdock and yacon provide insights into Asteraceae palaeo-polyploidization history and plant inulin production.</title>
        <authorList>
            <person name="Fan W."/>
            <person name="Wang S."/>
            <person name="Wang H."/>
            <person name="Wang A."/>
            <person name="Jiang F."/>
            <person name="Liu H."/>
            <person name="Zhao H."/>
            <person name="Xu D."/>
            <person name="Zhang Y."/>
        </authorList>
    </citation>
    <scope>NUCLEOTIDE SEQUENCE [LARGE SCALE GENOMIC DNA]</scope>
    <source>
        <strain evidence="2">cv. Yunnan</strain>
    </source>
</reference>
<name>A0ACB9HV66_9ASTR</name>
<dbReference type="Proteomes" id="UP001056120">
    <property type="component" value="Linkage Group LG11"/>
</dbReference>
<proteinExistence type="predicted"/>
<keyword evidence="2" id="KW-1185">Reference proteome</keyword>
<reference evidence="1 2" key="2">
    <citation type="journal article" date="2022" name="Mol. Ecol. Resour.">
        <title>The genomes of chicory, endive, great burdock and yacon provide insights into Asteraceae paleo-polyploidization history and plant inulin production.</title>
        <authorList>
            <person name="Fan W."/>
            <person name="Wang S."/>
            <person name="Wang H."/>
            <person name="Wang A."/>
            <person name="Jiang F."/>
            <person name="Liu H."/>
            <person name="Zhao H."/>
            <person name="Xu D."/>
            <person name="Zhang Y."/>
        </authorList>
    </citation>
    <scope>NUCLEOTIDE SEQUENCE [LARGE SCALE GENOMIC DNA]</scope>
    <source>
        <strain evidence="2">cv. Yunnan</strain>
        <tissue evidence="1">Leaves</tissue>
    </source>
</reference>
<evidence type="ECO:0000313" key="2">
    <source>
        <dbReference type="Proteomes" id="UP001056120"/>
    </source>
</evidence>
<protein>
    <submittedName>
        <fullName evidence="1">Uncharacterized protein</fullName>
    </submittedName>
</protein>
<gene>
    <name evidence="1" type="ORF">L1987_34923</name>
</gene>
<dbReference type="EMBL" id="CM042028">
    <property type="protein sequence ID" value="KAI3799624.1"/>
    <property type="molecule type" value="Genomic_DNA"/>
</dbReference>
<accession>A0ACB9HV66</accession>
<organism evidence="1 2">
    <name type="scientific">Smallanthus sonchifolius</name>
    <dbReference type="NCBI Taxonomy" id="185202"/>
    <lineage>
        <taxon>Eukaryota</taxon>
        <taxon>Viridiplantae</taxon>
        <taxon>Streptophyta</taxon>
        <taxon>Embryophyta</taxon>
        <taxon>Tracheophyta</taxon>
        <taxon>Spermatophyta</taxon>
        <taxon>Magnoliopsida</taxon>
        <taxon>eudicotyledons</taxon>
        <taxon>Gunneridae</taxon>
        <taxon>Pentapetalae</taxon>
        <taxon>asterids</taxon>
        <taxon>campanulids</taxon>
        <taxon>Asterales</taxon>
        <taxon>Asteraceae</taxon>
        <taxon>Asteroideae</taxon>
        <taxon>Heliantheae alliance</taxon>
        <taxon>Millerieae</taxon>
        <taxon>Smallanthus</taxon>
    </lineage>
</organism>
<comment type="caution">
    <text evidence="1">The sequence shown here is derived from an EMBL/GenBank/DDBJ whole genome shotgun (WGS) entry which is preliminary data.</text>
</comment>